<dbReference type="PROSITE" id="PS00136">
    <property type="entry name" value="SUBTILASE_ASP"/>
    <property type="match status" value="1"/>
</dbReference>
<evidence type="ECO:0000256" key="11">
    <source>
        <dbReference type="PROSITE-ProRule" id="PRU01240"/>
    </source>
</evidence>
<dbReference type="InterPro" id="IPR022398">
    <property type="entry name" value="Peptidase_S8_His-AS"/>
</dbReference>
<organism evidence="15 16">
    <name type="scientific">Bacillus yunxiaonensis</name>
    <dbReference type="NCBI Taxonomy" id="3127665"/>
    <lineage>
        <taxon>Bacteria</taxon>
        <taxon>Bacillati</taxon>
        <taxon>Bacillota</taxon>
        <taxon>Bacilli</taxon>
        <taxon>Bacillales</taxon>
        <taxon>Bacillaceae</taxon>
        <taxon>Bacillus</taxon>
    </lineage>
</organism>
<comment type="similarity">
    <text evidence="3 11 12">Belongs to the peptidase S8 family.</text>
</comment>
<feature type="active site" description="Charge relay system" evidence="11">
    <location>
        <position position="332"/>
    </location>
</feature>
<evidence type="ECO:0000256" key="12">
    <source>
        <dbReference type="RuleBase" id="RU003355"/>
    </source>
</evidence>
<name>A0ABU8FSU7_9BACI</name>
<dbReference type="InterPro" id="IPR015500">
    <property type="entry name" value="Peptidase_S8_subtilisin-rel"/>
</dbReference>
<evidence type="ECO:0000259" key="14">
    <source>
        <dbReference type="PROSITE" id="PS51272"/>
    </source>
</evidence>
<evidence type="ECO:0000256" key="10">
    <source>
        <dbReference type="ARBA" id="ARBA00022837"/>
    </source>
</evidence>
<dbReference type="Pfam" id="PF05922">
    <property type="entry name" value="Inhibitor_I9"/>
    <property type="match status" value="1"/>
</dbReference>
<keyword evidence="8 11" id="KW-0378">Hydrolase</keyword>
<evidence type="ECO:0000313" key="16">
    <source>
        <dbReference type="Proteomes" id="UP001367922"/>
    </source>
</evidence>
<dbReference type="PROSITE" id="PS51892">
    <property type="entry name" value="SUBTILASE"/>
    <property type="match status" value="1"/>
</dbReference>
<accession>A0ABU8FSU7</accession>
<dbReference type="EMBL" id="JBAWSV010000001">
    <property type="protein sequence ID" value="MEI4828284.1"/>
    <property type="molecule type" value="Genomic_DNA"/>
</dbReference>
<keyword evidence="10" id="KW-0106">Calcium</keyword>
<feature type="chain" id="PRO_5045058492" evidence="13">
    <location>
        <begin position="32"/>
        <end position="571"/>
    </location>
</feature>
<evidence type="ECO:0000256" key="7">
    <source>
        <dbReference type="ARBA" id="ARBA00022729"/>
    </source>
</evidence>
<dbReference type="InterPro" id="IPR023828">
    <property type="entry name" value="Peptidase_S8_Ser-AS"/>
</dbReference>
<evidence type="ECO:0000256" key="3">
    <source>
        <dbReference type="ARBA" id="ARBA00011073"/>
    </source>
</evidence>
<dbReference type="Pfam" id="PF00082">
    <property type="entry name" value="Peptidase_S8"/>
    <property type="match status" value="1"/>
</dbReference>
<evidence type="ECO:0000256" key="1">
    <source>
        <dbReference type="ARBA" id="ARBA00001913"/>
    </source>
</evidence>
<dbReference type="InterPro" id="IPR036852">
    <property type="entry name" value="Peptidase_S8/S53_dom_sf"/>
</dbReference>
<evidence type="ECO:0000256" key="8">
    <source>
        <dbReference type="ARBA" id="ARBA00022801"/>
    </source>
</evidence>
<dbReference type="InterPro" id="IPR001119">
    <property type="entry name" value="SLH_dom"/>
</dbReference>
<dbReference type="InterPro" id="IPR010259">
    <property type="entry name" value="S8pro/Inhibitor_I9"/>
</dbReference>
<keyword evidence="9 11" id="KW-0720">Serine protease</keyword>
<feature type="domain" description="SLH" evidence="14">
    <location>
        <begin position="395"/>
        <end position="458"/>
    </location>
</feature>
<comment type="caution">
    <text evidence="15">The sequence shown here is derived from an EMBL/GenBank/DDBJ whole genome shotgun (WGS) entry which is preliminary data.</text>
</comment>
<evidence type="ECO:0000256" key="9">
    <source>
        <dbReference type="ARBA" id="ARBA00022825"/>
    </source>
</evidence>
<dbReference type="InterPro" id="IPR050131">
    <property type="entry name" value="Peptidase_S8_subtilisin-like"/>
</dbReference>
<dbReference type="Proteomes" id="UP001367922">
    <property type="component" value="Unassembled WGS sequence"/>
</dbReference>
<feature type="domain" description="SLH" evidence="14">
    <location>
        <begin position="516"/>
        <end position="571"/>
    </location>
</feature>
<dbReference type="InterPro" id="IPR037045">
    <property type="entry name" value="S8pro/Inhibitor_I9_sf"/>
</dbReference>
<proteinExistence type="inferred from homology"/>
<reference evidence="15 16" key="1">
    <citation type="submission" date="2024-01" db="EMBL/GenBank/DDBJ databases">
        <title>Seven novel Bacillus-like species.</title>
        <authorList>
            <person name="Liu G."/>
        </authorList>
    </citation>
    <scope>NUCLEOTIDE SEQUENCE [LARGE SCALE GENOMIC DNA]</scope>
    <source>
        <strain evidence="15 16">FJAT-53711</strain>
    </source>
</reference>
<feature type="signal peptide" evidence="13">
    <location>
        <begin position="1"/>
        <end position="31"/>
    </location>
</feature>
<keyword evidence="4" id="KW-0964">Secreted</keyword>
<dbReference type="InterPro" id="IPR000209">
    <property type="entry name" value="Peptidase_S8/S53_dom"/>
</dbReference>
<sequence length="571" mass="62694">MKQKKIYSKVFVPVLSLSLLSNLFISTTAQANESTETKQEVVVVYKNNTGKERVLEDSIKVDHEFKTVPAVSATLTTNNIHELKNDPNIAYVEPNVTFTITGKEDVKAMVKTADSIPFEESLWNFQTVDPYAKSFKQGITGKGVKVAVIDTGIYPHPDLFIEGGTSTVDYTPSYTDDNGHGTHVAGIIGAKHNGVGIVGIAPDVRLFAVKSLDGTGRGNLDDVLKGIDWSITNHMDIINLSLATTFNSQALHDMVDKANKEGILLVAAAGNDGEAVNYPAKFDSVIAVSAIDENKNIASFSSHGPEVEFTAPGNNIISTYLDGYYGKFNGTSQASPHVAAMLALLKEKNPNMSNYELRTELQKYVEDLGVKGRDPLYGYGLVNFSAFQDQDSKTNSQIFSDVPTTHWAYPAIMDLVNKKIVSGYGNSRFGMGDPVTREQVAALIYRALEISPKGEYPNPYRDLNENSTMFLNEVLALTEMNVFNGDEHENFRPKDSLTREEMAQVLTNAFKLKNKGQQNFNDVNPNSWANEAISALQSNGISAGTGEGKFEPKMIVTREQFAQFLYKAMNL</sequence>
<dbReference type="Gene3D" id="3.40.50.200">
    <property type="entry name" value="Peptidase S8/S53 domain"/>
    <property type="match status" value="1"/>
</dbReference>
<dbReference type="PRINTS" id="PR00723">
    <property type="entry name" value="SUBTILISIN"/>
</dbReference>
<comment type="cofactor">
    <cofactor evidence="1">
        <name>Ca(2+)</name>
        <dbReference type="ChEBI" id="CHEBI:29108"/>
    </cofactor>
</comment>
<dbReference type="InterPro" id="IPR023827">
    <property type="entry name" value="Peptidase_S8_Asp-AS"/>
</dbReference>
<comment type="subcellular location">
    <subcellularLocation>
        <location evidence="2">Secreted</location>
    </subcellularLocation>
</comment>
<dbReference type="PROSITE" id="PS00137">
    <property type="entry name" value="SUBTILASE_HIS"/>
    <property type="match status" value="1"/>
</dbReference>
<evidence type="ECO:0000256" key="13">
    <source>
        <dbReference type="SAM" id="SignalP"/>
    </source>
</evidence>
<gene>
    <name evidence="15" type="ORF">WAX78_02265</name>
</gene>
<evidence type="ECO:0000256" key="6">
    <source>
        <dbReference type="ARBA" id="ARBA00022723"/>
    </source>
</evidence>
<keyword evidence="6" id="KW-0479">Metal-binding</keyword>
<dbReference type="SUPFAM" id="SSF54897">
    <property type="entry name" value="Protease propeptides/inhibitors"/>
    <property type="match status" value="1"/>
</dbReference>
<feature type="active site" description="Charge relay system" evidence="11">
    <location>
        <position position="150"/>
    </location>
</feature>
<dbReference type="SUPFAM" id="SSF52743">
    <property type="entry name" value="Subtilisin-like"/>
    <property type="match status" value="1"/>
</dbReference>
<evidence type="ECO:0000313" key="15">
    <source>
        <dbReference type="EMBL" id="MEI4828284.1"/>
    </source>
</evidence>
<keyword evidence="16" id="KW-1185">Reference proteome</keyword>
<keyword evidence="5 11" id="KW-0645">Protease</keyword>
<dbReference type="RefSeq" id="WP_336480675.1">
    <property type="nucleotide sequence ID" value="NZ_JBAWSV010000001.1"/>
</dbReference>
<keyword evidence="7 13" id="KW-0732">Signal</keyword>
<evidence type="ECO:0000256" key="2">
    <source>
        <dbReference type="ARBA" id="ARBA00004613"/>
    </source>
</evidence>
<evidence type="ECO:0000256" key="5">
    <source>
        <dbReference type="ARBA" id="ARBA00022670"/>
    </source>
</evidence>
<evidence type="ECO:0000256" key="4">
    <source>
        <dbReference type="ARBA" id="ARBA00022525"/>
    </source>
</evidence>
<dbReference type="PROSITE" id="PS51272">
    <property type="entry name" value="SLH"/>
    <property type="match status" value="2"/>
</dbReference>
<dbReference type="InterPro" id="IPR034202">
    <property type="entry name" value="Subtilisin_Carlsberg-like"/>
</dbReference>
<dbReference type="CDD" id="cd07477">
    <property type="entry name" value="Peptidases_S8_Subtilisin_subset"/>
    <property type="match status" value="1"/>
</dbReference>
<protein>
    <submittedName>
        <fullName evidence="15">S8 family serine peptidase</fullName>
    </submittedName>
</protein>
<dbReference type="Gene3D" id="3.30.70.80">
    <property type="entry name" value="Peptidase S8 propeptide/proteinase inhibitor I9"/>
    <property type="match status" value="1"/>
</dbReference>
<feature type="active site" description="Charge relay system" evidence="11">
    <location>
        <position position="180"/>
    </location>
</feature>
<dbReference type="Pfam" id="PF00395">
    <property type="entry name" value="SLH"/>
    <property type="match status" value="3"/>
</dbReference>
<dbReference type="PANTHER" id="PTHR43806">
    <property type="entry name" value="PEPTIDASE S8"/>
    <property type="match status" value="1"/>
</dbReference>
<dbReference type="PANTHER" id="PTHR43806:SF11">
    <property type="entry name" value="CEREVISIN-RELATED"/>
    <property type="match status" value="1"/>
</dbReference>
<dbReference type="PROSITE" id="PS00138">
    <property type="entry name" value="SUBTILASE_SER"/>
    <property type="match status" value="1"/>
</dbReference>